<proteinExistence type="predicted"/>
<gene>
    <name evidence="2" type="ORF">FE633_12800</name>
</gene>
<sequence>MSQNGGGRVNTRPADPHDDPDTPVQRLDITPRVQRRLFLLSGNECAFADCREVLAPESGGYFGEIAHIRAAEKGGPRFDPAMTNNQRRHIDNLVLLCVKHHQLIDDAETTARFDRAALEDIKRRHEDRIRRVLQAMERAEQQYVDRTRTQTVVHCSTLERMYGSELDEDDRRGTAESVNKIADQMRRAALAARQLLCQVLEEGGELSVGEAAHRGGLSKTQVYELGLQLERLWLARLEEAEWDDPGYRPERITLPDPIHDHNELLDYDFFNDLLRHAASRDDDVLNDVVVGLDFSVLD</sequence>
<dbReference type="EMBL" id="VBZC01000012">
    <property type="protein sequence ID" value="TLS45651.1"/>
    <property type="molecule type" value="Genomic_DNA"/>
</dbReference>
<dbReference type="AlphaFoldDB" id="A0A5R9FQN6"/>
<evidence type="ECO:0008006" key="4">
    <source>
        <dbReference type="Google" id="ProtNLM"/>
    </source>
</evidence>
<name>A0A5R9FQN6_9ACTN</name>
<evidence type="ECO:0000256" key="1">
    <source>
        <dbReference type="SAM" id="MobiDB-lite"/>
    </source>
</evidence>
<dbReference type="Proteomes" id="UP000305906">
    <property type="component" value="Unassembled WGS sequence"/>
</dbReference>
<evidence type="ECO:0000313" key="3">
    <source>
        <dbReference type="Proteomes" id="UP000305906"/>
    </source>
</evidence>
<feature type="region of interest" description="Disordered" evidence="1">
    <location>
        <begin position="1"/>
        <end position="28"/>
    </location>
</feature>
<dbReference type="CDD" id="cd00085">
    <property type="entry name" value="HNHc"/>
    <property type="match status" value="1"/>
</dbReference>
<dbReference type="InterPro" id="IPR003615">
    <property type="entry name" value="HNH_nuc"/>
</dbReference>
<protein>
    <recommendedName>
        <fullName evidence="4">HNH endonuclease</fullName>
    </recommendedName>
</protein>
<evidence type="ECO:0000313" key="2">
    <source>
        <dbReference type="EMBL" id="TLS45651.1"/>
    </source>
</evidence>
<comment type="caution">
    <text evidence="2">The sequence shown here is derived from an EMBL/GenBank/DDBJ whole genome shotgun (WGS) entry which is preliminary data.</text>
</comment>
<reference evidence="2 3" key="1">
    <citation type="submission" date="2019-05" db="EMBL/GenBank/DDBJ databases">
        <title>Streptomyces sp. NEAU-C151, a novel actinomycete isolated from soil.</title>
        <authorList>
            <person name="Han L."/>
            <person name="Jiang H."/>
        </authorList>
    </citation>
    <scope>NUCLEOTIDE SEQUENCE [LARGE SCALE GENOMIC DNA]</scope>
    <source>
        <strain evidence="2 3">NEAU-C151</strain>
    </source>
</reference>
<dbReference type="RefSeq" id="WP_138045242.1">
    <property type="nucleotide sequence ID" value="NZ_VBZC01000012.1"/>
</dbReference>
<keyword evidence="3" id="KW-1185">Reference proteome</keyword>
<organism evidence="2 3">
    <name type="scientific">Streptomyces montanus</name>
    <dbReference type="NCBI Taxonomy" id="2580423"/>
    <lineage>
        <taxon>Bacteria</taxon>
        <taxon>Bacillati</taxon>
        <taxon>Actinomycetota</taxon>
        <taxon>Actinomycetes</taxon>
        <taxon>Kitasatosporales</taxon>
        <taxon>Streptomycetaceae</taxon>
        <taxon>Streptomyces</taxon>
    </lineage>
</organism>
<accession>A0A5R9FQN6</accession>